<dbReference type="EMBL" id="JABWDY010027287">
    <property type="protein sequence ID" value="KAF5188024.1"/>
    <property type="molecule type" value="Genomic_DNA"/>
</dbReference>
<dbReference type="Pfam" id="PF20431">
    <property type="entry name" value="E_motif"/>
    <property type="match status" value="1"/>
</dbReference>
<dbReference type="Pfam" id="PF14432">
    <property type="entry name" value="DYW_deaminase"/>
    <property type="match status" value="1"/>
</dbReference>
<sequence>MKLKLKISKCTETDEVQKTVLAAMSLLSTKTFPLLLPQNSSPKQKQNYPWIPTPKLLSKYPLLEQLSSCNSMKQLCQIHAQTITTGIFRDNFVASRILSFAALSPSGSIPYAHFLFSSICQPDVFTANTLIRAYAFSFNPIDAILFYIYILEYSNIKPDVHTIPLLLKACSEVPSVPLGKAIHCHMFKLGWSSVVSILNFLVQMYASCGLIDSAKLVFDKMIEYDDASWNIMIGGYLKCGYFESACEMFDKMPERNVVSWSVIINGYVQNSRFKEGLEVFQDMLVEKVEPNESILVNVLSASAHLGALELGKWIEMYMRNKSVRFTVRLGTALIDMYSKCGCVDTALRVFNEMKEKNVLAWSAMIGGLAINGRGKDALELFSRMQMHRVKPNEVTFIGILTACSHSGMVSEGISYFDSMEKVYRLKPNNHHYCCMVDLYGRAGLLDDAENVVKKMPIKPNSAVLGALLNACRIHKNFELGEQVGRQLLELEPNYSGRYVLLSNIYAASGKWNHVAELRKMMRERGVSKLPGSSYIDLGGIVHEFIAGGNSHPDSEQIYAKLSEMTERLKEWGYKPITGQVLIDMDEEEKETALCHHSEKLAIAFGVINTDPGATIRITKNLRVCVDCHSATKLITKIYNREIVVRDRCRFHHFKDGSCSCMDFW</sequence>
<dbReference type="GO" id="GO:0008270">
    <property type="term" value="F:zinc ion binding"/>
    <property type="evidence" value="ECO:0007669"/>
    <property type="project" value="InterPro"/>
</dbReference>
<protein>
    <submittedName>
        <fullName evidence="4">Pentatricopeptide repeat</fullName>
    </submittedName>
</protein>
<gene>
    <name evidence="4" type="ORF">FRX31_022388</name>
</gene>
<dbReference type="GO" id="GO:0009451">
    <property type="term" value="P:RNA modification"/>
    <property type="evidence" value="ECO:0007669"/>
    <property type="project" value="InterPro"/>
</dbReference>
<evidence type="ECO:0000259" key="3">
    <source>
        <dbReference type="Pfam" id="PF14432"/>
    </source>
</evidence>
<dbReference type="InterPro" id="IPR002885">
    <property type="entry name" value="PPR_rpt"/>
</dbReference>
<comment type="caution">
    <text evidence="4">The sequence shown here is derived from an EMBL/GenBank/DDBJ whole genome shotgun (WGS) entry which is preliminary data.</text>
</comment>
<dbReference type="Pfam" id="PF13041">
    <property type="entry name" value="PPR_2"/>
    <property type="match status" value="1"/>
</dbReference>
<dbReference type="FunFam" id="1.25.40.10:FF:000470">
    <property type="entry name" value="Pentatricopeptide repeat-containing protein At5g66520"/>
    <property type="match status" value="1"/>
</dbReference>
<dbReference type="GO" id="GO:0003723">
    <property type="term" value="F:RNA binding"/>
    <property type="evidence" value="ECO:0007669"/>
    <property type="project" value="InterPro"/>
</dbReference>
<feature type="repeat" description="PPR" evidence="2">
    <location>
        <begin position="326"/>
        <end position="356"/>
    </location>
</feature>
<dbReference type="FunFam" id="1.25.40.10:FF:000031">
    <property type="entry name" value="Pentatricopeptide repeat-containing protein mitochondrial"/>
    <property type="match status" value="1"/>
</dbReference>
<feature type="repeat" description="PPR" evidence="2">
    <location>
        <begin position="225"/>
        <end position="255"/>
    </location>
</feature>
<keyword evidence="5" id="KW-1185">Reference proteome</keyword>
<dbReference type="PROSITE" id="PS51375">
    <property type="entry name" value="PPR"/>
    <property type="match status" value="4"/>
</dbReference>
<evidence type="ECO:0000313" key="5">
    <source>
        <dbReference type="Proteomes" id="UP000554482"/>
    </source>
</evidence>
<feature type="repeat" description="PPR" evidence="2">
    <location>
        <begin position="256"/>
        <end position="290"/>
    </location>
</feature>
<feature type="domain" description="DYW" evidence="3">
    <location>
        <begin position="572"/>
        <end position="664"/>
    </location>
</feature>
<evidence type="ECO:0000313" key="4">
    <source>
        <dbReference type="EMBL" id="KAF5188024.1"/>
    </source>
</evidence>
<dbReference type="PANTHER" id="PTHR47926:SF463">
    <property type="entry name" value="PENTATRICOPEPTIDE REPEAT-CONTAINING PROTEIN"/>
    <property type="match status" value="1"/>
</dbReference>
<dbReference type="Gene3D" id="1.25.40.10">
    <property type="entry name" value="Tetratricopeptide repeat domain"/>
    <property type="match status" value="3"/>
</dbReference>
<dbReference type="Pfam" id="PF01535">
    <property type="entry name" value="PPR"/>
    <property type="match status" value="4"/>
</dbReference>
<dbReference type="AlphaFoldDB" id="A0A7J6VSE9"/>
<evidence type="ECO:0000256" key="1">
    <source>
        <dbReference type="ARBA" id="ARBA00022737"/>
    </source>
</evidence>
<dbReference type="InterPro" id="IPR046849">
    <property type="entry name" value="E2_motif"/>
</dbReference>
<dbReference type="Proteomes" id="UP000554482">
    <property type="component" value="Unassembled WGS sequence"/>
</dbReference>
<organism evidence="4 5">
    <name type="scientific">Thalictrum thalictroides</name>
    <name type="common">Rue-anemone</name>
    <name type="synonym">Anemone thalictroides</name>
    <dbReference type="NCBI Taxonomy" id="46969"/>
    <lineage>
        <taxon>Eukaryota</taxon>
        <taxon>Viridiplantae</taxon>
        <taxon>Streptophyta</taxon>
        <taxon>Embryophyta</taxon>
        <taxon>Tracheophyta</taxon>
        <taxon>Spermatophyta</taxon>
        <taxon>Magnoliopsida</taxon>
        <taxon>Ranunculales</taxon>
        <taxon>Ranunculaceae</taxon>
        <taxon>Thalictroideae</taxon>
        <taxon>Thalictrum</taxon>
    </lineage>
</organism>
<keyword evidence="1" id="KW-0677">Repeat</keyword>
<dbReference type="FunFam" id="1.25.40.10:FF:000366">
    <property type="entry name" value="Pentatricopeptide (PPR) repeat-containing protein"/>
    <property type="match status" value="1"/>
</dbReference>
<reference evidence="4 5" key="1">
    <citation type="submission" date="2020-06" db="EMBL/GenBank/DDBJ databases">
        <title>Transcriptomic and genomic resources for Thalictrum thalictroides and T. hernandezii: Facilitating candidate gene discovery in an emerging model plant lineage.</title>
        <authorList>
            <person name="Arias T."/>
            <person name="Riano-Pachon D.M."/>
            <person name="Di Stilio V.S."/>
        </authorList>
    </citation>
    <scope>NUCLEOTIDE SEQUENCE [LARGE SCALE GENOMIC DNA]</scope>
    <source>
        <strain evidence="5">cv. WT478/WT964</strain>
        <tissue evidence="4">Leaves</tissue>
    </source>
</reference>
<dbReference type="OrthoDB" id="185373at2759"/>
<feature type="repeat" description="PPR" evidence="2">
    <location>
        <begin position="357"/>
        <end position="391"/>
    </location>
</feature>
<dbReference type="PANTHER" id="PTHR47926">
    <property type="entry name" value="PENTATRICOPEPTIDE REPEAT-CONTAINING PROTEIN"/>
    <property type="match status" value="1"/>
</dbReference>
<dbReference type="InterPro" id="IPR046848">
    <property type="entry name" value="E_motif"/>
</dbReference>
<accession>A0A7J6VSE9</accession>
<evidence type="ECO:0000256" key="2">
    <source>
        <dbReference type="PROSITE-ProRule" id="PRU00708"/>
    </source>
</evidence>
<name>A0A7J6VSE9_THATH</name>
<dbReference type="InterPro" id="IPR011990">
    <property type="entry name" value="TPR-like_helical_dom_sf"/>
</dbReference>
<dbReference type="InterPro" id="IPR046960">
    <property type="entry name" value="PPR_At4g14850-like_plant"/>
</dbReference>
<proteinExistence type="predicted"/>
<dbReference type="InterPro" id="IPR032867">
    <property type="entry name" value="DYW_dom"/>
</dbReference>
<dbReference type="NCBIfam" id="TIGR00756">
    <property type="entry name" value="PPR"/>
    <property type="match status" value="4"/>
</dbReference>
<dbReference type="Pfam" id="PF20430">
    <property type="entry name" value="Eplus_motif"/>
    <property type="match status" value="1"/>
</dbReference>